<keyword evidence="11 14" id="KW-1015">Disulfide bond</keyword>
<feature type="transmembrane region" description="Helical" evidence="16">
    <location>
        <begin position="219"/>
        <end position="250"/>
    </location>
</feature>
<evidence type="ECO:0000259" key="18">
    <source>
        <dbReference type="PROSITE" id="PS52012"/>
    </source>
</evidence>
<dbReference type="VEuPathDB" id="FungiDB:BTJ68_07350"/>
<keyword evidence="5" id="KW-0964">Secreted</keyword>
<feature type="disulfide bond" evidence="14">
    <location>
        <begin position="53"/>
        <end position="60"/>
    </location>
</feature>
<feature type="transmembrane region" description="Helical" evidence="16">
    <location>
        <begin position="270"/>
        <end position="294"/>
    </location>
</feature>
<sequence>MRLSSIVVAVVATCMVKPWVSAADADTSATRASAYLPPCAAKCLAVVIPESACTATDSDCICNNQALTESTTACLVSNCTVKEALSTAKYQQDTCNAPVRDQTDLIAKVNYPLQFIAAFTVVFRIFARSQWGQGAGFWWDDWFLLVGFCLFTAGTGVTLRMGAIGLGKDMWEVPYDNITRILLHFFIDELLYIGVLSATKLSIIFLYLRVFPSVLSHSFRWWCIGFMALTVAYWVSLSITIIAACSPVSYSWNRWDPGEHSGHCIDVNAGIFAGAGINIALDLAILLLPVPKLLKLEVSWPRKIGILATFSMGTFSIICSIIRLKSLIEWGHTTNATWDYNTVAVWSTIEGASTVICANMPQMAGPIKRGWQQSFGKISSYATGKLSTTKNSGSHALELSHGQSHGALESGIQKTMSVTAFSHGRAHSTRSDEDLVKTIDYRYSGSWEREHGGPQQDWQASWEREKR</sequence>
<evidence type="ECO:0000256" key="3">
    <source>
        <dbReference type="ARBA" id="ARBA00004613"/>
    </source>
</evidence>
<evidence type="ECO:0000256" key="12">
    <source>
        <dbReference type="ARBA" id="ARBA00023288"/>
    </source>
</evidence>
<dbReference type="InterPro" id="IPR049326">
    <property type="entry name" value="Rhodopsin_dom_fungi"/>
</dbReference>
<protein>
    <recommendedName>
        <fullName evidence="18">CFEM domain-containing protein</fullName>
    </recommendedName>
</protein>
<reference evidence="19 20" key="1">
    <citation type="journal article" date="2018" name="BMC Genomics">
        <title>Genomic evidence for intraspecific hybridization in a clonal and extremely halotolerant yeast.</title>
        <authorList>
            <person name="Gostincar C."/>
            <person name="Stajich J.E."/>
            <person name="Zupancic J."/>
            <person name="Zalar P."/>
            <person name="Gunde-Cimerman N."/>
        </authorList>
    </citation>
    <scope>NUCLEOTIDE SEQUENCE [LARGE SCALE GENOMIC DNA]</scope>
    <source>
        <strain evidence="19 20">EXF-120</strain>
    </source>
</reference>
<evidence type="ECO:0000256" key="8">
    <source>
        <dbReference type="ARBA" id="ARBA00022729"/>
    </source>
</evidence>
<evidence type="ECO:0000256" key="13">
    <source>
        <dbReference type="ARBA" id="ARBA00038359"/>
    </source>
</evidence>
<evidence type="ECO:0000256" key="9">
    <source>
        <dbReference type="ARBA" id="ARBA00022989"/>
    </source>
</evidence>
<name>A0A3M7I6C1_HORWE</name>
<evidence type="ECO:0000256" key="2">
    <source>
        <dbReference type="ARBA" id="ARBA00004589"/>
    </source>
</evidence>
<dbReference type="PANTHER" id="PTHR33048">
    <property type="entry name" value="PTH11-LIKE INTEGRAL MEMBRANE PROTEIN (AFU_ORTHOLOGUE AFUA_5G11245)"/>
    <property type="match status" value="1"/>
</dbReference>
<evidence type="ECO:0000256" key="17">
    <source>
        <dbReference type="SAM" id="SignalP"/>
    </source>
</evidence>
<keyword evidence="6" id="KW-0325">Glycoprotein</keyword>
<dbReference type="Pfam" id="PF05730">
    <property type="entry name" value="CFEM"/>
    <property type="match status" value="1"/>
</dbReference>
<keyword evidence="14" id="KW-0479">Metal-binding</keyword>
<evidence type="ECO:0000256" key="6">
    <source>
        <dbReference type="ARBA" id="ARBA00022622"/>
    </source>
</evidence>
<evidence type="ECO:0000313" key="20">
    <source>
        <dbReference type="Proteomes" id="UP000281677"/>
    </source>
</evidence>
<feature type="region of interest" description="Disordered" evidence="15">
    <location>
        <begin position="446"/>
        <end position="467"/>
    </location>
</feature>
<feature type="signal peptide" evidence="17">
    <location>
        <begin position="1"/>
        <end position="22"/>
    </location>
</feature>
<feature type="disulfide bond" evidence="14">
    <location>
        <begin position="62"/>
        <end position="95"/>
    </location>
</feature>
<evidence type="ECO:0000256" key="16">
    <source>
        <dbReference type="SAM" id="Phobius"/>
    </source>
</evidence>
<feature type="transmembrane region" description="Helical" evidence="16">
    <location>
        <begin position="306"/>
        <end position="324"/>
    </location>
</feature>
<keyword evidence="7 16" id="KW-0812">Transmembrane</keyword>
<dbReference type="InterPro" id="IPR008427">
    <property type="entry name" value="Extracellular_membr_CFEM_dom"/>
</dbReference>
<gene>
    <name evidence="19" type="ORF">D0859_14973</name>
</gene>
<dbReference type="OrthoDB" id="2496787at2759"/>
<feature type="binding site" description="axial binding residue" evidence="14">
    <location>
        <position position="57"/>
    </location>
    <ligand>
        <name>heme</name>
        <dbReference type="ChEBI" id="CHEBI:30413"/>
    </ligand>
    <ligandPart>
        <name>Fe</name>
        <dbReference type="ChEBI" id="CHEBI:18248"/>
    </ligandPart>
</feature>
<evidence type="ECO:0000256" key="14">
    <source>
        <dbReference type="PROSITE-ProRule" id="PRU01356"/>
    </source>
</evidence>
<evidence type="ECO:0000256" key="1">
    <source>
        <dbReference type="ARBA" id="ARBA00004141"/>
    </source>
</evidence>
<accession>A0A3M7I6C1</accession>
<evidence type="ECO:0000256" key="7">
    <source>
        <dbReference type="ARBA" id="ARBA00022692"/>
    </source>
</evidence>
<dbReference type="EMBL" id="QWIT01000718">
    <property type="protein sequence ID" value="RMZ21019.1"/>
    <property type="molecule type" value="Genomic_DNA"/>
</dbReference>
<keyword evidence="10 16" id="KW-0472">Membrane</keyword>
<feature type="chain" id="PRO_5018319007" description="CFEM domain-containing protein" evidence="17">
    <location>
        <begin position="23"/>
        <end position="467"/>
    </location>
</feature>
<dbReference type="PROSITE" id="PS52012">
    <property type="entry name" value="CFEM"/>
    <property type="match status" value="1"/>
</dbReference>
<comment type="similarity">
    <text evidence="4">Belongs to the RBT5 family.</text>
</comment>
<dbReference type="AlphaFoldDB" id="A0A3M7I6C1"/>
<dbReference type="PANTHER" id="PTHR33048:SF160">
    <property type="entry name" value="SAT4 FAMILY MEMBRANE PROTEIN"/>
    <property type="match status" value="1"/>
</dbReference>
<keyword evidence="14" id="KW-0408">Iron</keyword>
<feature type="transmembrane region" description="Helical" evidence="16">
    <location>
        <begin position="139"/>
        <end position="161"/>
    </location>
</feature>
<keyword evidence="9 16" id="KW-1133">Transmembrane helix</keyword>
<evidence type="ECO:0000256" key="10">
    <source>
        <dbReference type="ARBA" id="ARBA00023136"/>
    </source>
</evidence>
<evidence type="ECO:0000256" key="15">
    <source>
        <dbReference type="SAM" id="MobiDB-lite"/>
    </source>
</evidence>
<keyword evidence="12" id="KW-0449">Lipoprotein</keyword>
<evidence type="ECO:0000256" key="5">
    <source>
        <dbReference type="ARBA" id="ARBA00022525"/>
    </source>
</evidence>
<dbReference type="Pfam" id="PF20684">
    <property type="entry name" value="Fung_rhodopsin"/>
    <property type="match status" value="1"/>
</dbReference>
<dbReference type="GO" id="GO:0005576">
    <property type="term" value="C:extracellular region"/>
    <property type="evidence" value="ECO:0007669"/>
    <property type="project" value="UniProtKB-SubCell"/>
</dbReference>
<organism evidence="19 20">
    <name type="scientific">Hortaea werneckii</name>
    <name type="common">Black yeast</name>
    <name type="synonym">Cladosporium werneckii</name>
    <dbReference type="NCBI Taxonomy" id="91943"/>
    <lineage>
        <taxon>Eukaryota</taxon>
        <taxon>Fungi</taxon>
        <taxon>Dikarya</taxon>
        <taxon>Ascomycota</taxon>
        <taxon>Pezizomycotina</taxon>
        <taxon>Dothideomycetes</taxon>
        <taxon>Dothideomycetidae</taxon>
        <taxon>Mycosphaerellales</taxon>
        <taxon>Teratosphaeriaceae</taxon>
        <taxon>Hortaea</taxon>
    </lineage>
</organism>
<comment type="subcellular location">
    <subcellularLocation>
        <location evidence="2">Membrane</location>
        <topology evidence="2">Lipid-anchor</topology>
        <topology evidence="2">GPI-anchor</topology>
    </subcellularLocation>
    <subcellularLocation>
        <location evidence="1">Membrane</location>
        <topology evidence="1">Multi-pass membrane protein</topology>
    </subcellularLocation>
    <subcellularLocation>
        <location evidence="3">Secreted</location>
    </subcellularLocation>
</comment>
<comment type="similarity">
    <text evidence="13">Belongs to the SAT4 family.</text>
</comment>
<comment type="caution">
    <text evidence="19">The sequence shown here is derived from an EMBL/GenBank/DDBJ whole genome shotgun (WGS) entry which is preliminary data.</text>
</comment>
<dbReference type="GO" id="GO:0098552">
    <property type="term" value="C:side of membrane"/>
    <property type="evidence" value="ECO:0007669"/>
    <property type="project" value="UniProtKB-KW"/>
</dbReference>
<evidence type="ECO:0000256" key="4">
    <source>
        <dbReference type="ARBA" id="ARBA00010031"/>
    </source>
</evidence>
<keyword evidence="8 17" id="KW-0732">Signal</keyword>
<feature type="transmembrane region" description="Helical" evidence="16">
    <location>
        <begin position="109"/>
        <end position="127"/>
    </location>
</feature>
<feature type="domain" description="CFEM" evidence="18">
    <location>
        <begin position="11"/>
        <end position="122"/>
    </location>
</feature>
<keyword evidence="6" id="KW-0336">GPI-anchor</keyword>
<evidence type="ECO:0000313" key="19">
    <source>
        <dbReference type="EMBL" id="RMZ21019.1"/>
    </source>
</evidence>
<feature type="transmembrane region" description="Helical" evidence="16">
    <location>
        <begin position="181"/>
        <end position="207"/>
    </location>
</feature>
<evidence type="ECO:0000256" key="11">
    <source>
        <dbReference type="ARBA" id="ARBA00023157"/>
    </source>
</evidence>
<dbReference type="Proteomes" id="UP000281677">
    <property type="component" value="Unassembled WGS sequence"/>
</dbReference>
<keyword evidence="14" id="KW-0349">Heme</keyword>
<dbReference type="InterPro" id="IPR052337">
    <property type="entry name" value="SAT4-like"/>
</dbReference>
<proteinExistence type="inferred from homology"/>
<feature type="disulfide bond" evidence="14">
    <location>
        <begin position="43"/>
        <end position="74"/>
    </location>
</feature>
<dbReference type="GO" id="GO:0046872">
    <property type="term" value="F:metal ion binding"/>
    <property type="evidence" value="ECO:0007669"/>
    <property type="project" value="UniProtKB-UniRule"/>
</dbReference>
<feature type="disulfide bond" evidence="14">
    <location>
        <begin position="39"/>
        <end position="79"/>
    </location>
</feature>